<evidence type="ECO:0000313" key="2">
    <source>
        <dbReference type="EMBL" id="KAH7274998.1"/>
    </source>
</evidence>
<comment type="caution">
    <text evidence="2">The sequence shown here is derived from an EMBL/GenBank/DDBJ whole genome shotgun (WGS) entry which is preliminary data.</text>
</comment>
<sequence>MKKHLEKPHNLIPRSLDKNDGAPNGKHPLVVGCEDAGCVLIQAVASPASDELNITKTTAKEVVSQLPSGTFITDLGAADSMKFEPYDRETQGKECTYVPLDLSAGPYRPEGQVRDQEAFNGASRSLGQLFVSLLSSLA</sequence>
<dbReference type="Proteomes" id="UP000736672">
    <property type="component" value="Unassembled WGS sequence"/>
</dbReference>
<feature type="region of interest" description="Disordered" evidence="1">
    <location>
        <begin position="1"/>
        <end position="24"/>
    </location>
</feature>
<reference evidence="2" key="1">
    <citation type="journal article" date="2021" name="Nat. Commun.">
        <title>Genetic determinants of endophytism in the Arabidopsis root mycobiome.</title>
        <authorList>
            <person name="Mesny F."/>
            <person name="Miyauchi S."/>
            <person name="Thiergart T."/>
            <person name="Pickel B."/>
            <person name="Atanasova L."/>
            <person name="Karlsson M."/>
            <person name="Huettel B."/>
            <person name="Barry K.W."/>
            <person name="Haridas S."/>
            <person name="Chen C."/>
            <person name="Bauer D."/>
            <person name="Andreopoulos W."/>
            <person name="Pangilinan J."/>
            <person name="LaButti K."/>
            <person name="Riley R."/>
            <person name="Lipzen A."/>
            <person name="Clum A."/>
            <person name="Drula E."/>
            <person name="Henrissat B."/>
            <person name="Kohler A."/>
            <person name="Grigoriev I.V."/>
            <person name="Martin F.M."/>
            <person name="Hacquard S."/>
        </authorList>
    </citation>
    <scope>NUCLEOTIDE SEQUENCE</scope>
    <source>
        <strain evidence="2">FSSC 5 MPI-SDFR-AT-0091</strain>
    </source>
</reference>
<dbReference type="AlphaFoldDB" id="A0A9P9L6T5"/>
<dbReference type="EMBL" id="JAGTJS010000001">
    <property type="protein sequence ID" value="KAH7274998.1"/>
    <property type="molecule type" value="Genomic_DNA"/>
</dbReference>
<name>A0A9P9L6T5_FUSSL</name>
<gene>
    <name evidence="2" type="ORF">B0J15DRAFT_556888</name>
</gene>
<organism evidence="2 3">
    <name type="scientific">Fusarium solani</name>
    <name type="common">Filamentous fungus</name>
    <dbReference type="NCBI Taxonomy" id="169388"/>
    <lineage>
        <taxon>Eukaryota</taxon>
        <taxon>Fungi</taxon>
        <taxon>Dikarya</taxon>
        <taxon>Ascomycota</taxon>
        <taxon>Pezizomycotina</taxon>
        <taxon>Sordariomycetes</taxon>
        <taxon>Hypocreomycetidae</taxon>
        <taxon>Hypocreales</taxon>
        <taxon>Nectriaceae</taxon>
        <taxon>Fusarium</taxon>
        <taxon>Fusarium solani species complex</taxon>
    </lineage>
</organism>
<protein>
    <submittedName>
        <fullName evidence="2">Uncharacterized protein</fullName>
    </submittedName>
</protein>
<accession>A0A9P9L6T5</accession>
<evidence type="ECO:0000256" key="1">
    <source>
        <dbReference type="SAM" id="MobiDB-lite"/>
    </source>
</evidence>
<proteinExistence type="predicted"/>
<evidence type="ECO:0000313" key="3">
    <source>
        <dbReference type="Proteomes" id="UP000736672"/>
    </source>
</evidence>
<keyword evidence="3" id="KW-1185">Reference proteome</keyword>